<dbReference type="GO" id="GO:0000160">
    <property type="term" value="P:phosphorelay signal transduction system"/>
    <property type="evidence" value="ECO:0007669"/>
    <property type="project" value="InterPro"/>
</dbReference>
<dbReference type="PROSITE" id="PS50110">
    <property type="entry name" value="RESPONSE_REGULATORY"/>
    <property type="match status" value="1"/>
</dbReference>
<protein>
    <submittedName>
        <fullName evidence="7">LuxR family transcriptional regulator</fullName>
    </submittedName>
</protein>
<proteinExistence type="predicted"/>
<sequence length="222" mass="24127">MYITKTLTAPLKIATPPSSDVVVAILDNDTEIGLALHLHVSRMGWRPQRFVSAADFLDCAQARSFGCIVVDASIADLTVSDLTRLICSYAVLCPIIVLTARSSPATSVTTSRFRVTFVPKPDDPAIIAEEVNASIRAINEANRLEAYFLTLTPRERQVMKFVAEGLLNKQVAFKLNISEITVKAHRGQVMRKMNARTLPDLVNMAARLGPASGSATNTLCAL</sequence>
<dbReference type="RefSeq" id="WP_111160002.1">
    <property type="nucleotide sequence ID" value="NZ_PCDP01000029.1"/>
</dbReference>
<comment type="caution">
    <text evidence="7">The sequence shown here is derived from an EMBL/GenBank/DDBJ whole genome shotgun (WGS) entry which is preliminary data.</text>
</comment>
<dbReference type="SMART" id="SM00448">
    <property type="entry name" value="REC"/>
    <property type="match status" value="1"/>
</dbReference>
<dbReference type="EMBL" id="PCDP01000029">
    <property type="protein sequence ID" value="PZM14913.1"/>
    <property type="molecule type" value="Genomic_DNA"/>
</dbReference>
<accession>A0A2W4EWD3</accession>
<dbReference type="CDD" id="cd00156">
    <property type="entry name" value="REC"/>
    <property type="match status" value="1"/>
</dbReference>
<organism evidence="7 8">
    <name type="scientific">Rhizobium tubonense</name>
    <dbReference type="NCBI Taxonomy" id="484088"/>
    <lineage>
        <taxon>Bacteria</taxon>
        <taxon>Pseudomonadati</taxon>
        <taxon>Pseudomonadota</taxon>
        <taxon>Alphaproteobacteria</taxon>
        <taxon>Hyphomicrobiales</taxon>
        <taxon>Rhizobiaceae</taxon>
        <taxon>Rhizobium/Agrobacterium group</taxon>
        <taxon>Rhizobium</taxon>
    </lineage>
</organism>
<name>A0A2W4EWD3_9HYPH</name>
<evidence type="ECO:0000259" key="5">
    <source>
        <dbReference type="PROSITE" id="PS50043"/>
    </source>
</evidence>
<keyword evidence="4" id="KW-0597">Phosphoprotein</keyword>
<keyword evidence="3" id="KW-0804">Transcription</keyword>
<feature type="domain" description="Response regulatory" evidence="6">
    <location>
        <begin position="22"/>
        <end position="135"/>
    </location>
</feature>
<evidence type="ECO:0000256" key="1">
    <source>
        <dbReference type="ARBA" id="ARBA00023015"/>
    </source>
</evidence>
<dbReference type="Pfam" id="PF00196">
    <property type="entry name" value="GerE"/>
    <property type="match status" value="1"/>
</dbReference>
<dbReference type="Proteomes" id="UP000248925">
    <property type="component" value="Unassembled WGS sequence"/>
</dbReference>
<dbReference type="PANTHER" id="PTHR44688">
    <property type="entry name" value="DNA-BINDING TRANSCRIPTIONAL ACTIVATOR DEVR_DOSR"/>
    <property type="match status" value="1"/>
</dbReference>
<dbReference type="SMART" id="SM00421">
    <property type="entry name" value="HTH_LUXR"/>
    <property type="match status" value="1"/>
</dbReference>
<dbReference type="OrthoDB" id="9814495at2"/>
<dbReference type="GO" id="GO:0003677">
    <property type="term" value="F:DNA binding"/>
    <property type="evidence" value="ECO:0007669"/>
    <property type="project" value="UniProtKB-KW"/>
</dbReference>
<evidence type="ECO:0000256" key="4">
    <source>
        <dbReference type="PROSITE-ProRule" id="PRU00169"/>
    </source>
</evidence>
<dbReference type="InterPro" id="IPR036388">
    <property type="entry name" value="WH-like_DNA-bd_sf"/>
</dbReference>
<dbReference type="Gene3D" id="3.40.50.2300">
    <property type="match status" value="1"/>
</dbReference>
<evidence type="ECO:0000256" key="2">
    <source>
        <dbReference type="ARBA" id="ARBA00023125"/>
    </source>
</evidence>
<reference evidence="7 8" key="1">
    <citation type="journal article" date="2018" name="Sci. Rep.">
        <title>Rhizobium tumorigenes sp. nov., a novel plant tumorigenic bacterium isolated from cane gall tumors on thornless blackberry.</title>
        <authorList>
            <person name="Kuzmanovi N."/>
            <person name="Smalla K."/>
            <person name="Gronow S."/>
            <person name="PuBawska J."/>
        </authorList>
    </citation>
    <scope>NUCLEOTIDE SEQUENCE [LARGE SCALE GENOMIC DNA]</scope>
    <source>
        <strain evidence="7 8">CCBAU 85046</strain>
    </source>
</reference>
<feature type="domain" description="HTH luxR-type" evidence="5">
    <location>
        <begin position="144"/>
        <end position="209"/>
    </location>
</feature>
<dbReference type="InterPro" id="IPR000792">
    <property type="entry name" value="Tscrpt_reg_LuxR_C"/>
</dbReference>
<feature type="modified residue" description="4-aspartylphosphate" evidence="4">
    <location>
        <position position="71"/>
    </location>
</feature>
<evidence type="ECO:0000256" key="3">
    <source>
        <dbReference type="ARBA" id="ARBA00023163"/>
    </source>
</evidence>
<dbReference type="InterPro" id="IPR011006">
    <property type="entry name" value="CheY-like_superfamily"/>
</dbReference>
<dbReference type="AlphaFoldDB" id="A0A2W4EWD3"/>
<dbReference type="InterPro" id="IPR016032">
    <property type="entry name" value="Sig_transdc_resp-reg_C-effctor"/>
</dbReference>
<keyword evidence="2" id="KW-0238">DNA-binding</keyword>
<keyword evidence="8" id="KW-1185">Reference proteome</keyword>
<dbReference type="PRINTS" id="PR00038">
    <property type="entry name" value="HTHLUXR"/>
</dbReference>
<dbReference type="InterPro" id="IPR001789">
    <property type="entry name" value="Sig_transdc_resp-reg_receiver"/>
</dbReference>
<evidence type="ECO:0000259" key="6">
    <source>
        <dbReference type="PROSITE" id="PS50110"/>
    </source>
</evidence>
<dbReference type="SUPFAM" id="SSF46894">
    <property type="entry name" value="C-terminal effector domain of the bipartite response regulators"/>
    <property type="match status" value="1"/>
</dbReference>
<dbReference type="PANTHER" id="PTHR44688:SF16">
    <property type="entry name" value="DNA-BINDING TRANSCRIPTIONAL ACTIVATOR DEVR_DOSR"/>
    <property type="match status" value="1"/>
</dbReference>
<dbReference type="GO" id="GO:0006355">
    <property type="term" value="P:regulation of DNA-templated transcription"/>
    <property type="evidence" value="ECO:0007669"/>
    <property type="project" value="InterPro"/>
</dbReference>
<gene>
    <name evidence="7" type="ORF">CPY51_09505</name>
</gene>
<evidence type="ECO:0000313" key="7">
    <source>
        <dbReference type="EMBL" id="PZM14913.1"/>
    </source>
</evidence>
<keyword evidence="1" id="KW-0805">Transcription regulation</keyword>
<dbReference type="SUPFAM" id="SSF52172">
    <property type="entry name" value="CheY-like"/>
    <property type="match status" value="1"/>
</dbReference>
<evidence type="ECO:0000313" key="8">
    <source>
        <dbReference type="Proteomes" id="UP000248925"/>
    </source>
</evidence>
<dbReference type="CDD" id="cd06170">
    <property type="entry name" value="LuxR_C_like"/>
    <property type="match status" value="1"/>
</dbReference>
<dbReference type="Gene3D" id="1.10.10.10">
    <property type="entry name" value="Winged helix-like DNA-binding domain superfamily/Winged helix DNA-binding domain"/>
    <property type="match status" value="1"/>
</dbReference>
<dbReference type="PROSITE" id="PS50043">
    <property type="entry name" value="HTH_LUXR_2"/>
    <property type="match status" value="1"/>
</dbReference>